<name>A0AAW1Q1W7_9CHLO</name>
<dbReference type="InterPro" id="IPR000210">
    <property type="entry name" value="BTB/POZ_dom"/>
</dbReference>
<comment type="pathway">
    <text evidence="1">Protein modification; protein ubiquitination.</text>
</comment>
<dbReference type="Proteomes" id="UP001489004">
    <property type="component" value="Unassembled WGS sequence"/>
</dbReference>
<sequence>MLCDKFAESGQSVITVKEVDFQLLAEMVEALYKKEIALSLQSVEAMLELAERLQVPLVITACHQFLQDHIEDHATTVLPVVIKHSASGEYTEFALDHLRELFIFQLQGADTEWHLALESSTRRGEPQI</sequence>
<dbReference type="Pfam" id="PF00651">
    <property type="entry name" value="BTB"/>
    <property type="match status" value="1"/>
</dbReference>
<comment type="caution">
    <text evidence="3">The sequence shown here is derived from an EMBL/GenBank/DDBJ whole genome shotgun (WGS) entry which is preliminary data.</text>
</comment>
<accession>A0AAW1Q1W7</accession>
<feature type="domain" description="BTB" evidence="2">
    <location>
        <begin position="2"/>
        <end position="69"/>
    </location>
</feature>
<dbReference type="AlphaFoldDB" id="A0AAW1Q1W7"/>
<evidence type="ECO:0000256" key="1">
    <source>
        <dbReference type="ARBA" id="ARBA00004906"/>
    </source>
</evidence>
<evidence type="ECO:0000313" key="4">
    <source>
        <dbReference type="Proteomes" id="UP001489004"/>
    </source>
</evidence>
<gene>
    <name evidence="3" type="ORF">WJX72_008562</name>
</gene>
<organism evidence="3 4">
    <name type="scientific">[Myrmecia] bisecta</name>
    <dbReference type="NCBI Taxonomy" id="41462"/>
    <lineage>
        <taxon>Eukaryota</taxon>
        <taxon>Viridiplantae</taxon>
        <taxon>Chlorophyta</taxon>
        <taxon>core chlorophytes</taxon>
        <taxon>Trebouxiophyceae</taxon>
        <taxon>Trebouxiales</taxon>
        <taxon>Trebouxiaceae</taxon>
        <taxon>Myrmecia</taxon>
    </lineage>
</organism>
<dbReference type="Gene3D" id="3.30.710.10">
    <property type="entry name" value="Potassium Channel Kv1.1, Chain A"/>
    <property type="match status" value="1"/>
</dbReference>
<keyword evidence="4" id="KW-1185">Reference proteome</keyword>
<evidence type="ECO:0000313" key="3">
    <source>
        <dbReference type="EMBL" id="KAK9815721.1"/>
    </source>
</evidence>
<reference evidence="3 4" key="1">
    <citation type="journal article" date="2024" name="Nat. Commun.">
        <title>Phylogenomics reveals the evolutionary origins of lichenization in chlorophyte algae.</title>
        <authorList>
            <person name="Puginier C."/>
            <person name="Libourel C."/>
            <person name="Otte J."/>
            <person name="Skaloud P."/>
            <person name="Haon M."/>
            <person name="Grisel S."/>
            <person name="Petersen M."/>
            <person name="Berrin J.G."/>
            <person name="Delaux P.M."/>
            <person name="Dal Grande F."/>
            <person name="Keller J."/>
        </authorList>
    </citation>
    <scope>NUCLEOTIDE SEQUENCE [LARGE SCALE GENOMIC DNA]</scope>
    <source>
        <strain evidence="3 4">SAG 2043</strain>
    </source>
</reference>
<evidence type="ECO:0000259" key="2">
    <source>
        <dbReference type="Pfam" id="PF00651"/>
    </source>
</evidence>
<proteinExistence type="predicted"/>
<dbReference type="SUPFAM" id="SSF54695">
    <property type="entry name" value="POZ domain"/>
    <property type="match status" value="1"/>
</dbReference>
<protein>
    <recommendedName>
        <fullName evidence="2">BTB domain-containing protein</fullName>
    </recommendedName>
</protein>
<dbReference type="EMBL" id="JALJOR010000006">
    <property type="protein sequence ID" value="KAK9815721.1"/>
    <property type="molecule type" value="Genomic_DNA"/>
</dbReference>
<dbReference type="InterPro" id="IPR011333">
    <property type="entry name" value="SKP1/BTB/POZ_sf"/>
</dbReference>